<reference evidence="1 2" key="1">
    <citation type="submission" date="2022-06" db="EMBL/GenBank/DDBJ databases">
        <title>Acetobacer genomes from food samples.</title>
        <authorList>
            <person name="Sombolestani A."/>
        </authorList>
    </citation>
    <scope>NUCLEOTIDE SEQUENCE [LARGE SCALE GENOMIC DNA]</scope>
    <source>
        <strain evidence="1 2">R-83281</strain>
    </source>
</reference>
<sequence>MSMPNPSPEKKRAEAARHIALLHAQNETFLLHADALDRYCEACTASGNMAAAAAWRRLANQTRGEAHWFSFRAEVLEGSAKHILEPQKCA</sequence>
<organism evidence="1 2">
    <name type="scientific">Acetobacter cerevisiae</name>
    <dbReference type="NCBI Taxonomy" id="178900"/>
    <lineage>
        <taxon>Bacteria</taxon>
        <taxon>Pseudomonadati</taxon>
        <taxon>Pseudomonadota</taxon>
        <taxon>Alphaproteobacteria</taxon>
        <taxon>Acetobacterales</taxon>
        <taxon>Acetobacteraceae</taxon>
        <taxon>Acetobacter</taxon>
    </lineage>
</organism>
<evidence type="ECO:0000313" key="2">
    <source>
        <dbReference type="Proteomes" id="UP001523543"/>
    </source>
</evidence>
<name>A0ABT1EPT9_9PROT</name>
<dbReference type="RefSeq" id="WP_253549564.1">
    <property type="nucleotide sequence ID" value="NZ_JAMYZR010000003.1"/>
</dbReference>
<comment type="caution">
    <text evidence="1">The sequence shown here is derived from an EMBL/GenBank/DDBJ whole genome shotgun (WGS) entry which is preliminary data.</text>
</comment>
<accession>A0ABT1EPT9</accession>
<proteinExistence type="predicted"/>
<evidence type="ECO:0000313" key="1">
    <source>
        <dbReference type="EMBL" id="MCP1245202.1"/>
    </source>
</evidence>
<keyword evidence="2" id="KW-1185">Reference proteome</keyword>
<dbReference type="Proteomes" id="UP001523543">
    <property type="component" value="Unassembled WGS sequence"/>
</dbReference>
<protein>
    <submittedName>
        <fullName evidence="1">Uncharacterized protein</fullName>
    </submittedName>
</protein>
<gene>
    <name evidence="1" type="ORF">NKW54_04525</name>
</gene>
<dbReference type="EMBL" id="JAMYZR010000003">
    <property type="protein sequence ID" value="MCP1245202.1"/>
    <property type="molecule type" value="Genomic_DNA"/>
</dbReference>